<feature type="domain" description="Small ribosomal subunit protein uS7" evidence="4">
    <location>
        <begin position="74"/>
        <end position="227"/>
    </location>
</feature>
<evidence type="ECO:0000313" key="5">
    <source>
        <dbReference type="EMBL" id="TRY74772.1"/>
    </source>
</evidence>
<dbReference type="InterPro" id="IPR036823">
    <property type="entry name" value="Ribosomal_uS7_dom_sf"/>
</dbReference>
<sequence>MSVGRAYVLLSQSRRWPSGYRRLLHLSPSIATMWPPHFEDPIWQQNALKELSGSQEFERLKTVPIKSAPFTASASIFYSPIVERFTRQLMRKGKREIYDRLMLDTMGEIKRIQLSRYYDAKSDTARTEIETCPTRIIEMAVENASPLMLIQSVRMGSVQYQVPTPITAERTPFEAIRWIIEIAYDRPNNRKLSFYKSLADIIVQTSMNVGPVIARKHEHHRICDQNRAYANYRRQP</sequence>
<dbReference type="AlphaFoldDB" id="A0A553PAR0"/>
<dbReference type="OMA" id="HELHKQC"/>
<reference evidence="5 6" key="1">
    <citation type="journal article" date="2018" name="Nat. Ecol. Evol.">
        <title>Genomic signatures of mitonuclear coevolution across populations of Tigriopus californicus.</title>
        <authorList>
            <person name="Barreto F.S."/>
            <person name="Watson E.T."/>
            <person name="Lima T.G."/>
            <person name="Willett C.S."/>
            <person name="Edmands S."/>
            <person name="Li W."/>
            <person name="Burton R.S."/>
        </authorList>
    </citation>
    <scope>NUCLEOTIDE SEQUENCE [LARGE SCALE GENOMIC DNA]</scope>
    <source>
        <strain evidence="5 6">San Diego</strain>
    </source>
</reference>
<dbReference type="OrthoDB" id="9972728at2759"/>
<evidence type="ECO:0000313" key="6">
    <source>
        <dbReference type="Proteomes" id="UP000318571"/>
    </source>
</evidence>
<dbReference type="InterPro" id="IPR023798">
    <property type="entry name" value="Ribosomal_uS7_dom"/>
</dbReference>
<evidence type="ECO:0000259" key="4">
    <source>
        <dbReference type="Pfam" id="PF00177"/>
    </source>
</evidence>
<dbReference type="GO" id="GO:0005840">
    <property type="term" value="C:ribosome"/>
    <property type="evidence" value="ECO:0007669"/>
    <property type="project" value="UniProtKB-KW"/>
</dbReference>
<evidence type="ECO:0000256" key="1">
    <source>
        <dbReference type="ARBA" id="ARBA00007151"/>
    </source>
</evidence>
<proteinExistence type="inferred from homology"/>
<dbReference type="Gene3D" id="1.10.455.10">
    <property type="entry name" value="Ribosomal protein S7 domain"/>
    <property type="match status" value="1"/>
</dbReference>
<evidence type="ECO:0000256" key="3">
    <source>
        <dbReference type="ARBA" id="ARBA00023274"/>
    </source>
</evidence>
<dbReference type="EMBL" id="VCGU01000005">
    <property type="protein sequence ID" value="TRY74772.1"/>
    <property type="molecule type" value="Genomic_DNA"/>
</dbReference>
<protein>
    <recommendedName>
        <fullName evidence="4">Small ribosomal subunit protein uS7 domain-containing protein</fullName>
    </recommendedName>
</protein>
<organism evidence="5 6">
    <name type="scientific">Tigriopus californicus</name>
    <name type="common">Marine copepod</name>
    <dbReference type="NCBI Taxonomy" id="6832"/>
    <lineage>
        <taxon>Eukaryota</taxon>
        <taxon>Metazoa</taxon>
        <taxon>Ecdysozoa</taxon>
        <taxon>Arthropoda</taxon>
        <taxon>Crustacea</taxon>
        <taxon>Multicrustacea</taxon>
        <taxon>Hexanauplia</taxon>
        <taxon>Copepoda</taxon>
        <taxon>Harpacticoida</taxon>
        <taxon>Harpacticidae</taxon>
        <taxon>Tigriopus</taxon>
    </lineage>
</organism>
<dbReference type="Proteomes" id="UP000318571">
    <property type="component" value="Chromosome 2"/>
</dbReference>
<dbReference type="SUPFAM" id="SSF47973">
    <property type="entry name" value="Ribosomal protein S7"/>
    <property type="match status" value="1"/>
</dbReference>
<dbReference type="InterPro" id="IPR000235">
    <property type="entry name" value="Ribosomal_uS7"/>
</dbReference>
<dbReference type="STRING" id="6832.A0A553PAR0"/>
<name>A0A553PAR0_TIGCA</name>
<accession>A0A553PAR0</accession>
<dbReference type="GO" id="GO:1990904">
    <property type="term" value="C:ribonucleoprotein complex"/>
    <property type="evidence" value="ECO:0007669"/>
    <property type="project" value="UniProtKB-KW"/>
</dbReference>
<keyword evidence="6" id="KW-1185">Reference proteome</keyword>
<comment type="similarity">
    <text evidence="1">Belongs to the universal ribosomal protein uS7 family.</text>
</comment>
<gene>
    <name evidence="5" type="ORF">TCAL_09514</name>
</gene>
<evidence type="ECO:0000256" key="2">
    <source>
        <dbReference type="ARBA" id="ARBA00022980"/>
    </source>
</evidence>
<keyword evidence="3" id="KW-0687">Ribonucleoprotein</keyword>
<dbReference type="PANTHER" id="PTHR11205">
    <property type="entry name" value="RIBOSOMAL PROTEIN S7"/>
    <property type="match status" value="1"/>
</dbReference>
<dbReference type="GO" id="GO:0006412">
    <property type="term" value="P:translation"/>
    <property type="evidence" value="ECO:0007669"/>
    <property type="project" value="InterPro"/>
</dbReference>
<dbReference type="Pfam" id="PF00177">
    <property type="entry name" value="Ribosomal_S7"/>
    <property type="match status" value="1"/>
</dbReference>
<keyword evidence="2" id="KW-0689">Ribosomal protein</keyword>
<comment type="caution">
    <text evidence="5">The sequence shown here is derived from an EMBL/GenBank/DDBJ whole genome shotgun (WGS) entry which is preliminary data.</text>
</comment>